<comment type="caution">
    <text evidence="7">The sequence shown here is derived from an EMBL/GenBank/DDBJ whole genome shotgun (WGS) entry which is preliminary data.</text>
</comment>
<keyword evidence="2 4" id="KW-0863">Zinc-finger</keyword>
<dbReference type="InterPro" id="IPR022755">
    <property type="entry name" value="Znf_C2H2_jaz"/>
</dbReference>
<dbReference type="GO" id="GO:0008270">
    <property type="term" value="F:zinc ion binding"/>
    <property type="evidence" value="ECO:0007669"/>
    <property type="project" value="UniProtKB-KW"/>
</dbReference>
<keyword evidence="3" id="KW-0862">Zinc</keyword>
<gene>
    <name evidence="7" type="ORF">Q7C36_023395</name>
</gene>
<organism evidence="7 8">
    <name type="scientific">Tachysurus vachellii</name>
    <name type="common">Darkbarbel catfish</name>
    <name type="synonym">Pelteobagrus vachellii</name>
    <dbReference type="NCBI Taxonomy" id="175792"/>
    <lineage>
        <taxon>Eukaryota</taxon>
        <taxon>Metazoa</taxon>
        <taxon>Chordata</taxon>
        <taxon>Craniata</taxon>
        <taxon>Vertebrata</taxon>
        <taxon>Euteleostomi</taxon>
        <taxon>Actinopterygii</taxon>
        <taxon>Neopterygii</taxon>
        <taxon>Teleostei</taxon>
        <taxon>Ostariophysi</taxon>
        <taxon>Siluriformes</taxon>
        <taxon>Bagridae</taxon>
        <taxon>Tachysurus</taxon>
    </lineage>
</organism>
<dbReference type="PANTHER" id="PTHR17614:SF12">
    <property type="entry name" value="ZINC FINGER PROTEIN 804B"/>
    <property type="match status" value="1"/>
</dbReference>
<feature type="region of interest" description="Disordered" evidence="5">
    <location>
        <begin position="846"/>
        <end position="916"/>
    </location>
</feature>
<reference evidence="7" key="1">
    <citation type="submission" date="2023-08" db="EMBL/GenBank/DDBJ databases">
        <title>Pelteobagrus vachellii genome.</title>
        <authorList>
            <person name="Liu H."/>
        </authorList>
    </citation>
    <scope>NUCLEOTIDE SEQUENCE</scope>
    <source>
        <strain evidence="7">PRFRI_2022a</strain>
        <tissue evidence="7">Muscle</tissue>
    </source>
</reference>
<feature type="region of interest" description="Disordered" evidence="5">
    <location>
        <begin position="263"/>
        <end position="294"/>
    </location>
</feature>
<name>A0AA88LJQ7_TACVA</name>
<dbReference type="PROSITE" id="PS00028">
    <property type="entry name" value="ZINC_FINGER_C2H2_1"/>
    <property type="match status" value="1"/>
</dbReference>
<evidence type="ECO:0000256" key="1">
    <source>
        <dbReference type="ARBA" id="ARBA00022723"/>
    </source>
</evidence>
<feature type="region of interest" description="Disordered" evidence="5">
    <location>
        <begin position="946"/>
        <end position="971"/>
    </location>
</feature>
<evidence type="ECO:0000256" key="3">
    <source>
        <dbReference type="ARBA" id="ARBA00022833"/>
    </source>
</evidence>
<dbReference type="SUPFAM" id="SSF57667">
    <property type="entry name" value="beta-beta-alpha zinc fingers"/>
    <property type="match status" value="1"/>
</dbReference>
<proteinExistence type="predicted"/>
<dbReference type="Proteomes" id="UP001187315">
    <property type="component" value="Unassembled WGS sequence"/>
</dbReference>
<feature type="compositionally biased region" description="Polar residues" evidence="5">
    <location>
        <begin position="956"/>
        <end position="968"/>
    </location>
</feature>
<feature type="compositionally biased region" description="Polar residues" evidence="5">
    <location>
        <begin position="281"/>
        <end position="293"/>
    </location>
</feature>
<dbReference type="InterPro" id="IPR036236">
    <property type="entry name" value="Znf_C2H2_sf"/>
</dbReference>
<dbReference type="GO" id="GO:0005634">
    <property type="term" value="C:nucleus"/>
    <property type="evidence" value="ECO:0007669"/>
    <property type="project" value="TreeGrafter"/>
</dbReference>
<evidence type="ECO:0000259" key="6">
    <source>
        <dbReference type="PROSITE" id="PS50157"/>
    </source>
</evidence>
<accession>A0AA88LJQ7</accession>
<evidence type="ECO:0000313" key="7">
    <source>
        <dbReference type="EMBL" id="KAK2815129.1"/>
    </source>
</evidence>
<keyword evidence="8" id="KW-1185">Reference proteome</keyword>
<dbReference type="Pfam" id="PF12171">
    <property type="entry name" value="zf-C2H2_jaz"/>
    <property type="match status" value="1"/>
</dbReference>
<dbReference type="InterPro" id="IPR052445">
    <property type="entry name" value="ZnF-G_patch_domain"/>
</dbReference>
<feature type="compositionally biased region" description="Polar residues" evidence="5">
    <location>
        <begin position="983"/>
        <end position="1008"/>
    </location>
</feature>
<feature type="compositionally biased region" description="Low complexity" evidence="5">
    <location>
        <begin position="819"/>
        <end position="829"/>
    </location>
</feature>
<sequence>MACYYLVISSTHLSNGHLRSIKGVFRGPLCASGGAESPDYAGKEKAITKTLENLKANFYCELCDKQYNKHQEFDNHINSYDHAHKQRLKELKQREFARNVSSKSWKDERKQEKALKRLHQIALLKQQRDGDQEKKIDLIATGQDKQQEKIRLNSSDKSGEKNILCHNQNHSSPSPDLTTKIAQSAPVLTNQCSLRVKCSSLLAQSPKGHRDAKAGVSFCFSKRAHLKLDSCASVFTDGLDETSDQQEFQRHQQKLALQGLLSQSPSHTQDDHHVPLDPMPLNNSPQRDLQTDQPNEEGSLEMQVMYCTIEPQSQSCPDSQGPEVGKQPARSKDKAANNGQTPRHEMTFDGLMEKSSLKNPSLDGNNNMALGQLNAQYSKQDLVKSSKKDDLMTGDCLAAGDLDNKTFLNVLGKDGTKLKWPCELVQYTSDEPRVSYSCNPFFLNFKCPEGKEKGTGAEKTDVCTISDQPSRAKEQSPNVSKVNLGILKPKKHKHRRRGRIRVCKIDAVRGHRVTCALSNFSQSPAERQFEFNSMPASKLRIKQKCAEKRKKLRNRKALKDEPQLNLKSIIVNPFSAPRCRRRKRQRLPPALRLAKRKALLHATIESSVGSRENYQWCDNVCKSKRDANVTPLKPSSWGVLSELRSDGDWPACQWDRQCTSSASAPYYPRRREYSQPCSYIRKSSYSFPCYGYGHMLDSQDKDTEPREEYCNYRDSELYKERNYYGVCDSIIKQRYSIRRHKRHLRENRYRDCRNPSTKRFCFYRVFEDGDDPHDTERNWWCERPSPYLRRHKRRNKFWLRSVVRHDRGNEQSSPMLRHSPASSSITSVSDISGDCRTYIKLSNSGQRDLKWPTERSARTKHSHSREHTPKEKSQSPTSTSIDQSETVQSDTQTDFRGKLEPVAQNSKCSDLTKQSTTPDKKLANTRICTLSLPLIGKLPSIKKGIRQAGIHKDKGSSSSFDQVNTYPNDHSKSEILKSSHIATQNSTSSQLGPSLTDQKTAALCSSSDTQKERSMAHENFRVLEKTSDKSPDNPPQSCLIPPLTEKPITFTEEEMDKYRLLQLQAQQHMQQKHLQEQHDMPRSSFVPQMDQLPIPGPEPSNQTVPAPCLSYTIHQHGSLSAFSSFISCPSACLASRNSPSAQPPLRPTLSQSHFTPLPFPTVFYPASPAVMLATHPLHLISAAPLHHTHPHSHIAGLTLHPSPHASLLPSMLTPAAMVAGRSLQIHPTPQPLFPHQDLQHHPGIAS</sequence>
<feature type="compositionally biased region" description="Basic and acidic residues" evidence="5">
    <location>
        <begin position="847"/>
        <end position="857"/>
    </location>
</feature>
<dbReference type="InterPro" id="IPR013087">
    <property type="entry name" value="Znf_C2H2_type"/>
</dbReference>
<evidence type="ECO:0000256" key="2">
    <source>
        <dbReference type="ARBA" id="ARBA00022771"/>
    </source>
</evidence>
<dbReference type="EMBL" id="JAVHJS010000026">
    <property type="protein sequence ID" value="KAK2815129.1"/>
    <property type="molecule type" value="Genomic_DNA"/>
</dbReference>
<dbReference type="AlphaFoldDB" id="A0AA88LJQ7"/>
<dbReference type="Gene3D" id="3.30.160.60">
    <property type="entry name" value="Classic Zinc Finger"/>
    <property type="match status" value="1"/>
</dbReference>
<feature type="region of interest" description="Disordered" evidence="5">
    <location>
        <begin position="983"/>
        <end position="1016"/>
    </location>
</feature>
<dbReference type="PROSITE" id="PS50157">
    <property type="entry name" value="ZINC_FINGER_C2H2_2"/>
    <property type="match status" value="1"/>
</dbReference>
<feature type="domain" description="C2H2-type" evidence="6">
    <location>
        <begin position="58"/>
        <end position="87"/>
    </location>
</feature>
<evidence type="ECO:0000256" key="5">
    <source>
        <dbReference type="SAM" id="MobiDB-lite"/>
    </source>
</evidence>
<dbReference type="PANTHER" id="PTHR17614">
    <property type="entry name" value="ZINC FINGER-CONTAINING"/>
    <property type="match status" value="1"/>
</dbReference>
<evidence type="ECO:0000256" key="4">
    <source>
        <dbReference type="PROSITE-ProRule" id="PRU00042"/>
    </source>
</evidence>
<evidence type="ECO:0000313" key="8">
    <source>
        <dbReference type="Proteomes" id="UP001187315"/>
    </source>
</evidence>
<feature type="compositionally biased region" description="Polar residues" evidence="5">
    <location>
        <begin position="874"/>
        <end position="892"/>
    </location>
</feature>
<feature type="region of interest" description="Disordered" evidence="5">
    <location>
        <begin position="312"/>
        <end position="345"/>
    </location>
</feature>
<feature type="region of interest" description="Disordered" evidence="5">
    <location>
        <begin position="808"/>
        <end position="829"/>
    </location>
</feature>
<feature type="compositionally biased region" description="Polar residues" evidence="5">
    <location>
        <begin position="903"/>
        <end position="916"/>
    </location>
</feature>
<keyword evidence="1" id="KW-0479">Metal-binding</keyword>
<protein>
    <recommendedName>
        <fullName evidence="6">C2H2-type domain-containing protein</fullName>
    </recommendedName>
</protein>